<dbReference type="Gene3D" id="3.60.130.10">
    <property type="entry name" value="Clavaminate synthase-like"/>
    <property type="match status" value="1"/>
</dbReference>
<comment type="similarity">
    <text evidence="2">Belongs to the gamma-BBH/TMLD family.</text>
</comment>
<feature type="compositionally biased region" description="Polar residues" evidence="7">
    <location>
        <begin position="31"/>
        <end position="50"/>
    </location>
</feature>
<sequence length="588" mass="67969">MARPLLRIPLRFRRGTLPTAPALYRRGYSTPGDQQPDPENQQLDTVSQQPEPVKKLDNVNQPPKAPSISFMVEAPEETAQVKYKQATPPSMGFTLDAPELAHINTFSMGKDGLTIEMSDERLNDRSIELSYIRLRENCKCPQCVDVHSRQRNFRISDIPPEIKVRSLNWTGETLEVTWVNDIHGFDSSHVSNYTLREMRSPLGLSSGFAVGSRRTRYRWGQERMKQAQHWISYKDYMHDDFKFTGAMRSLAKLGLIFVKDIPDSREMVEKIATRMGPLRNTFYGPTWDVRKVPEAQNVAYTSQFLGFHMDLMYMNEPPGFQLLHCLRNSCDGGESLFADAFKAAKNMQTHHPKWYERLTKTWLNYHYPHKDNSYSNAWPVFQLASPYEGGEALTHVNYSPPFQGPRNEYLGKQKISYEDQQEELAALKFFAEYLEQPENMFELKLNPGECVIFENRRVVHARRQFNTGAGERWLAGAYVDEDAVTSKFRTMLESHPDAWYAILEPTEKEPHKIIRWDKPRDIKANNEAHRARQKLIGGILKGAEDQDIQEEEEVEAPTPSTAVKQPLTPGAIWRENNRLAKIERERNW</sequence>
<evidence type="ECO:0000259" key="9">
    <source>
        <dbReference type="Pfam" id="PF06155"/>
    </source>
</evidence>
<dbReference type="Gene3D" id="3.30.2020.30">
    <property type="match status" value="1"/>
</dbReference>
<keyword evidence="5" id="KW-0560">Oxidoreductase</keyword>
<feature type="compositionally biased region" description="Acidic residues" evidence="7">
    <location>
        <begin position="546"/>
        <end position="555"/>
    </location>
</feature>
<keyword evidence="11" id="KW-1185">Reference proteome</keyword>
<keyword evidence="6" id="KW-0408">Iron</keyword>
<accession>A0ABR4HPX8</accession>
<evidence type="ECO:0000256" key="6">
    <source>
        <dbReference type="ARBA" id="ARBA00023004"/>
    </source>
</evidence>
<evidence type="ECO:0000313" key="11">
    <source>
        <dbReference type="Proteomes" id="UP001610335"/>
    </source>
</evidence>
<organism evidence="10 11">
    <name type="scientific">Aspergillus cavernicola</name>
    <dbReference type="NCBI Taxonomy" id="176166"/>
    <lineage>
        <taxon>Eukaryota</taxon>
        <taxon>Fungi</taxon>
        <taxon>Dikarya</taxon>
        <taxon>Ascomycota</taxon>
        <taxon>Pezizomycotina</taxon>
        <taxon>Eurotiomycetes</taxon>
        <taxon>Eurotiomycetidae</taxon>
        <taxon>Eurotiales</taxon>
        <taxon>Aspergillaceae</taxon>
        <taxon>Aspergillus</taxon>
        <taxon>Aspergillus subgen. Nidulantes</taxon>
    </lineage>
</organism>
<feature type="region of interest" description="Disordered" evidence="7">
    <location>
        <begin position="546"/>
        <end position="569"/>
    </location>
</feature>
<keyword evidence="4" id="KW-0223">Dioxygenase</keyword>
<evidence type="ECO:0000256" key="4">
    <source>
        <dbReference type="ARBA" id="ARBA00022964"/>
    </source>
</evidence>
<comment type="caution">
    <text evidence="10">The sequence shown here is derived from an EMBL/GenBank/DDBJ whole genome shotgun (WGS) entry which is preliminary data.</text>
</comment>
<feature type="region of interest" description="Disordered" evidence="7">
    <location>
        <begin position="19"/>
        <end position="64"/>
    </location>
</feature>
<evidence type="ECO:0000313" key="10">
    <source>
        <dbReference type="EMBL" id="KAL2817442.1"/>
    </source>
</evidence>
<protein>
    <recommendedName>
        <fullName evidence="12">Clavaminate synthase-like protein</fullName>
    </recommendedName>
</protein>
<dbReference type="InterPro" id="IPR003819">
    <property type="entry name" value="TauD/TfdA-like"/>
</dbReference>
<dbReference type="PANTHER" id="PTHR10696">
    <property type="entry name" value="GAMMA-BUTYROBETAINE HYDROXYLASE-RELATED"/>
    <property type="match status" value="1"/>
</dbReference>
<dbReference type="InterPro" id="IPR010376">
    <property type="entry name" value="GBBH-like_N"/>
</dbReference>
<proteinExistence type="inferred from homology"/>
<dbReference type="Pfam" id="PF02668">
    <property type="entry name" value="TauD"/>
    <property type="match status" value="1"/>
</dbReference>
<evidence type="ECO:0000256" key="7">
    <source>
        <dbReference type="SAM" id="MobiDB-lite"/>
    </source>
</evidence>
<evidence type="ECO:0000256" key="3">
    <source>
        <dbReference type="ARBA" id="ARBA00022723"/>
    </source>
</evidence>
<dbReference type="Pfam" id="PF06155">
    <property type="entry name" value="GBBH-like_N"/>
    <property type="match status" value="1"/>
</dbReference>
<evidence type="ECO:0000256" key="2">
    <source>
        <dbReference type="ARBA" id="ARBA00008654"/>
    </source>
</evidence>
<evidence type="ECO:0000256" key="5">
    <source>
        <dbReference type="ARBA" id="ARBA00023002"/>
    </source>
</evidence>
<evidence type="ECO:0000259" key="8">
    <source>
        <dbReference type="Pfam" id="PF02668"/>
    </source>
</evidence>
<feature type="domain" description="Gamma-butyrobetaine hydroxylase-like N-terminal" evidence="9">
    <location>
        <begin position="124"/>
        <end position="181"/>
    </location>
</feature>
<dbReference type="EMBL" id="JBFXLS010000092">
    <property type="protein sequence ID" value="KAL2817442.1"/>
    <property type="molecule type" value="Genomic_DNA"/>
</dbReference>
<dbReference type="PANTHER" id="PTHR10696:SF25">
    <property type="entry name" value="OXIDOREDUCTASE AIM17-RELATED"/>
    <property type="match status" value="1"/>
</dbReference>
<comment type="cofactor">
    <cofactor evidence="1">
        <name>Fe(2+)</name>
        <dbReference type="ChEBI" id="CHEBI:29033"/>
    </cofactor>
</comment>
<evidence type="ECO:0000256" key="1">
    <source>
        <dbReference type="ARBA" id="ARBA00001954"/>
    </source>
</evidence>
<dbReference type="InterPro" id="IPR050411">
    <property type="entry name" value="AlphaKG_dependent_hydroxylases"/>
</dbReference>
<gene>
    <name evidence="10" type="ORF">BDW59DRAFT_133143</name>
</gene>
<dbReference type="CDD" id="cd00250">
    <property type="entry name" value="CAS_like"/>
    <property type="match status" value="1"/>
</dbReference>
<dbReference type="Proteomes" id="UP001610335">
    <property type="component" value="Unassembled WGS sequence"/>
</dbReference>
<dbReference type="SUPFAM" id="SSF51197">
    <property type="entry name" value="Clavaminate synthase-like"/>
    <property type="match status" value="1"/>
</dbReference>
<dbReference type="InterPro" id="IPR038492">
    <property type="entry name" value="GBBH-like_N_sf"/>
</dbReference>
<dbReference type="InterPro" id="IPR042098">
    <property type="entry name" value="TauD-like_sf"/>
</dbReference>
<name>A0ABR4HPX8_9EURO</name>
<evidence type="ECO:0008006" key="12">
    <source>
        <dbReference type="Google" id="ProtNLM"/>
    </source>
</evidence>
<keyword evidence="3" id="KW-0479">Metal-binding</keyword>
<reference evidence="10 11" key="1">
    <citation type="submission" date="2024-07" db="EMBL/GenBank/DDBJ databases">
        <title>Section-level genome sequencing and comparative genomics of Aspergillus sections Usti and Cavernicolus.</title>
        <authorList>
            <consortium name="Lawrence Berkeley National Laboratory"/>
            <person name="Nybo J.L."/>
            <person name="Vesth T.C."/>
            <person name="Theobald S."/>
            <person name="Frisvad J.C."/>
            <person name="Larsen T.O."/>
            <person name="Kjaerboelling I."/>
            <person name="Rothschild-Mancinelli K."/>
            <person name="Lyhne E.K."/>
            <person name="Kogle M.E."/>
            <person name="Barry K."/>
            <person name="Clum A."/>
            <person name="Na H."/>
            <person name="Ledsgaard L."/>
            <person name="Lin J."/>
            <person name="Lipzen A."/>
            <person name="Kuo A."/>
            <person name="Riley R."/>
            <person name="Mondo S."/>
            <person name="LaButti K."/>
            <person name="Haridas S."/>
            <person name="Pangalinan J."/>
            <person name="Salamov A.A."/>
            <person name="Simmons B.A."/>
            <person name="Magnuson J.K."/>
            <person name="Chen J."/>
            <person name="Drula E."/>
            <person name="Henrissat B."/>
            <person name="Wiebenga A."/>
            <person name="Lubbers R.J."/>
            <person name="Gomes A.C."/>
            <person name="Makela M.R."/>
            <person name="Stajich J."/>
            <person name="Grigoriev I.V."/>
            <person name="Mortensen U.H."/>
            <person name="De vries R.P."/>
            <person name="Baker S.E."/>
            <person name="Andersen M.R."/>
        </authorList>
    </citation>
    <scope>NUCLEOTIDE SEQUENCE [LARGE SCALE GENOMIC DNA]</scope>
    <source>
        <strain evidence="10 11">CBS 600.67</strain>
    </source>
</reference>
<feature type="domain" description="TauD/TfdA-like" evidence="8">
    <location>
        <begin position="243"/>
        <end position="478"/>
    </location>
</feature>